<dbReference type="PANTHER" id="PTHR30069:SF41">
    <property type="entry name" value="HEME_HEMOPEXIN UTILIZATION PROTEIN C"/>
    <property type="match status" value="1"/>
</dbReference>
<gene>
    <name evidence="16" type="ORF">EI168_01270</name>
</gene>
<comment type="caution">
    <text evidence="16">The sequence shown here is derived from an EMBL/GenBank/DDBJ whole genome shotgun (WGS) entry which is preliminary data.</text>
</comment>
<keyword evidence="17" id="KW-1185">Reference proteome</keyword>
<dbReference type="SUPFAM" id="SSF56935">
    <property type="entry name" value="Porins"/>
    <property type="match status" value="1"/>
</dbReference>
<dbReference type="RefSeq" id="WP_192535745.1">
    <property type="nucleotide sequence ID" value="NZ_RRZD01000001.1"/>
</dbReference>
<dbReference type="Gene3D" id="2.40.170.20">
    <property type="entry name" value="TonB-dependent receptor, beta-barrel domain"/>
    <property type="match status" value="1"/>
</dbReference>
<dbReference type="EMBL" id="RRZD01000001">
    <property type="protein sequence ID" value="MBE0398739.1"/>
    <property type="molecule type" value="Genomic_DNA"/>
</dbReference>
<evidence type="ECO:0000259" key="15">
    <source>
        <dbReference type="Pfam" id="PF07715"/>
    </source>
</evidence>
<keyword evidence="5 10" id="KW-0812">Transmembrane</keyword>
<comment type="subcellular location">
    <subcellularLocation>
        <location evidence="1 10">Cell outer membrane</location>
        <topology evidence="1 10">Multi-pass membrane protein</topology>
    </subcellularLocation>
</comment>
<dbReference type="Gene3D" id="3.55.50.30">
    <property type="match status" value="1"/>
</dbReference>
<evidence type="ECO:0000256" key="3">
    <source>
        <dbReference type="ARBA" id="ARBA00022448"/>
    </source>
</evidence>
<sequence>MHFKVFSRSPITAAVILGLLAAQTQVLAQAQPSVPNSSKALQQNPLQQRYTFDLPEQHLLYSLGEFTATTQIAVVRQDGQPINGTAPALRGEMTADEALRTLLADSSLTISYRNGRTAELLEQATSTTVGNQTAFSTLTVSADRIGDDWVYHEPRSVSVISREQIDRLPPRHAADMLVQTPGVTSSVSRHDPGLSVNIRGMQDFGRVNMMIDGMRQNYVESGHQQRNGQMYVDSDLLSDVIIEKGPNAGVHGANAIAGSANFRTINLEDVVLPGNDVGVRFRGNTGVGGEGNGVNFIGSIAVAGRVGDNLELVAARSHRNLGEYSPGSRNQNLIFQRFDRESHEDLVSQDELAVNRLKHTGQTQDSSLFKSRWIISDDQELQFSYIGTELSYNNVSDRRVFDASGPGGVDVISGEDAWNEHGEAEASSDSFAFDYSYNPDNPLIDLHTKFYFVNTENRRVTNPPPNVRADNAWESGMCSPPPNEQWEEECAPGLRNTTHTQTDTIGFQFDNTSNFELGSQGTLSTNYGVEWFQDEGKPNNTSDRDGRNTGYFDQFANSNVNPHGRRDVASAFSSLTWERPKFTLGGGLRYDYYRLRGETTVPYTEENYESRMDRFMRLVGNSYEQAQTRCAEEGHSTSCRNIPIYEQALADPENSGFYNRGTYDPEWLTTTSHMNVDVDREDGQLSPFLNGAYRPNDWLELFAGWGQGWRPPALTETLWEGGHPSDSFSHMFPNPLARPERSTSWEIGANVFKRDVLIQDDQFAAKLSYFDTRVDDYLFTSTNNAMPGAPAPELGMGNTAFVNNLAETKFRGLELELNYDAGNWYTGLNYTHMLDAENEFCQHMYYLGSQMERYDQPNEDGTYPDVHYEAIEAGYDSAQDMLDNRTRCHRSMVYNSARTLPNDRGSAYAGMRFFNQDLDIGVRANYAKEILSEGFNDYASYYWPSYLTWDLYASYRLNQHVLFRASVENVRDENYLTAYSDIFSQTYAPGRAVQAGVEIRF</sequence>
<name>A0ABR9EXB6_9GAMM</name>
<dbReference type="InterPro" id="IPR037066">
    <property type="entry name" value="Plug_dom_sf"/>
</dbReference>
<evidence type="ECO:0000256" key="8">
    <source>
        <dbReference type="ARBA" id="ARBA00023136"/>
    </source>
</evidence>
<evidence type="ECO:0000256" key="4">
    <source>
        <dbReference type="ARBA" id="ARBA00022452"/>
    </source>
</evidence>
<dbReference type="Pfam" id="PF07715">
    <property type="entry name" value="Plug"/>
    <property type="match status" value="1"/>
</dbReference>
<dbReference type="PANTHER" id="PTHR30069">
    <property type="entry name" value="TONB-DEPENDENT OUTER MEMBRANE RECEPTOR"/>
    <property type="match status" value="1"/>
</dbReference>
<dbReference type="InterPro" id="IPR011276">
    <property type="entry name" value="TonB_haem/Hb_rcpt"/>
</dbReference>
<dbReference type="InterPro" id="IPR012910">
    <property type="entry name" value="Plug_dom"/>
</dbReference>
<dbReference type="PROSITE" id="PS01156">
    <property type="entry name" value="TONB_DEPENDENT_REC_2"/>
    <property type="match status" value="1"/>
</dbReference>
<organism evidence="16 17">
    <name type="scientific">Halomonas casei</name>
    <dbReference type="NCBI Taxonomy" id="2742613"/>
    <lineage>
        <taxon>Bacteria</taxon>
        <taxon>Pseudomonadati</taxon>
        <taxon>Pseudomonadota</taxon>
        <taxon>Gammaproteobacteria</taxon>
        <taxon>Oceanospirillales</taxon>
        <taxon>Halomonadaceae</taxon>
        <taxon>Halomonas</taxon>
    </lineage>
</organism>
<feature type="short sequence motif" description="TonB C-terminal box" evidence="11">
    <location>
        <begin position="984"/>
        <end position="1001"/>
    </location>
</feature>
<dbReference type="NCBIfam" id="TIGR01786">
    <property type="entry name" value="TonB-hemlactrns"/>
    <property type="match status" value="1"/>
</dbReference>
<evidence type="ECO:0000256" key="7">
    <source>
        <dbReference type="ARBA" id="ARBA00023077"/>
    </source>
</evidence>
<evidence type="ECO:0000256" key="2">
    <source>
        <dbReference type="ARBA" id="ARBA00009810"/>
    </source>
</evidence>
<dbReference type="InterPro" id="IPR000531">
    <property type="entry name" value="Beta-barrel_TonB"/>
</dbReference>
<dbReference type="InterPro" id="IPR010949">
    <property type="entry name" value="TonB_Hb/transfer/lactofer_rcpt"/>
</dbReference>
<evidence type="ECO:0000256" key="1">
    <source>
        <dbReference type="ARBA" id="ARBA00004571"/>
    </source>
</evidence>
<reference evidence="16 17" key="1">
    <citation type="submission" date="2020-07" db="EMBL/GenBank/DDBJ databases">
        <title>Halophilic bacteria isolated from french cheeses.</title>
        <authorList>
            <person name="Kothe C.I."/>
            <person name="Farah-Kraiem B."/>
            <person name="Renault P."/>
            <person name="Dridi B."/>
        </authorList>
    </citation>
    <scope>NUCLEOTIDE SEQUENCE [LARGE SCALE GENOMIC DNA]</scope>
    <source>
        <strain evidence="16 17">FME1</strain>
    </source>
</reference>
<dbReference type="PROSITE" id="PS52016">
    <property type="entry name" value="TONB_DEPENDENT_REC_3"/>
    <property type="match status" value="1"/>
</dbReference>
<keyword evidence="6 13" id="KW-0732">Signal</keyword>
<protein>
    <submittedName>
        <fullName evidence="16">TonB-dependent hemoglobin/transferrin/lactoferrin family receptor</fullName>
    </submittedName>
</protein>
<dbReference type="Gene3D" id="2.170.130.10">
    <property type="entry name" value="TonB-dependent receptor, plug domain"/>
    <property type="match status" value="1"/>
</dbReference>
<evidence type="ECO:0000256" key="13">
    <source>
        <dbReference type="SAM" id="SignalP"/>
    </source>
</evidence>
<evidence type="ECO:0000259" key="14">
    <source>
        <dbReference type="Pfam" id="PF00593"/>
    </source>
</evidence>
<keyword evidence="9 10" id="KW-0998">Cell outer membrane</keyword>
<keyword evidence="4 10" id="KW-1134">Transmembrane beta strand</keyword>
<keyword evidence="16" id="KW-0675">Receptor</keyword>
<evidence type="ECO:0000256" key="12">
    <source>
        <dbReference type="RuleBase" id="RU003357"/>
    </source>
</evidence>
<dbReference type="Pfam" id="PF00593">
    <property type="entry name" value="TonB_dep_Rec_b-barrel"/>
    <property type="match status" value="1"/>
</dbReference>
<evidence type="ECO:0000256" key="5">
    <source>
        <dbReference type="ARBA" id="ARBA00022692"/>
    </source>
</evidence>
<feature type="signal peptide" evidence="13">
    <location>
        <begin position="1"/>
        <end position="28"/>
    </location>
</feature>
<evidence type="ECO:0000256" key="6">
    <source>
        <dbReference type="ARBA" id="ARBA00022729"/>
    </source>
</evidence>
<evidence type="ECO:0000256" key="11">
    <source>
        <dbReference type="PROSITE-ProRule" id="PRU10144"/>
    </source>
</evidence>
<dbReference type="Proteomes" id="UP001645039">
    <property type="component" value="Unassembled WGS sequence"/>
</dbReference>
<keyword evidence="3 10" id="KW-0813">Transport</keyword>
<evidence type="ECO:0000313" key="16">
    <source>
        <dbReference type="EMBL" id="MBE0398739.1"/>
    </source>
</evidence>
<keyword evidence="8 10" id="KW-0472">Membrane</keyword>
<feature type="domain" description="TonB-dependent receptor-like beta-barrel" evidence="14">
    <location>
        <begin position="387"/>
        <end position="970"/>
    </location>
</feature>
<evidence type="ECO:0000313" key="17">
    <source>
        <dbReference type="Proteomes" id="UP001645039"/>
    </source>
</evidence>
<evidence type="ECO:0000256" key="10">
    <source>
        <dbReference type="PROSITE-ProRule" id="PRU01360"/>
    </source>
</evidence>
<keyword evidence="7 12" id="KW-0798">TonB box</keyword>
<feature type="domain" description="TonB-dependent receptor plug" evidence="15">
    <location>
        <begin position="153"/>
        <end position="258"/>
    </location>
</feature>
<dbReference type="InterPro" id="IPR039426">
    <property type="entry name" value="TonB-dep_rcpt-like"/>
</dbReference>
<evidence type="ECO:0000256" key="9">
    <source>
        <dbReference type="ARBA" id="ARBA00023237"/>
    </source>
</evidence>
<dbReference type="InterPro" id="IPR036942">
    <property type="entry name" value="Beta-barrel_TonB_sf"/>
</dbReference>
<feature type="chain" id="PRO_5047485294" evidence="13">
    <location>
        <begin position="29"/>
        <end position="1001"/>
    </location>
</feature>
<proteinExistence type="inferred from homology"/>
<dbReference type="NCBIfam" id="TIGR01785">
    <property type="entry name" value="TonB-hemin"/>
    <property type="match status" value="1"/>
</dbReference>
<accession>A0ABR9EXB6</accession>
<comment type="similarity">
    <text evidence="2 10 12">Belongs to the TonB-dependent receptor family.</text>
</comment>
<dbReference type="InterPro" id="IPR010917">
    <property type="entry name" value="TonB_rcpt_CS"/>
</dbReference>